<name>A0A0L0DK01_THETB</name>
<evidence type="ECO:0000313" key="4">
    <source>
        <dbReference type="Proteomes" id="UP000054408"/>
    </source>
</evidence>
<dbReference type="InterPro" id="IPR000591">
    <property type="entry name" value="DEP_dom"/>
</dbReference>
<dbReference type="SUPFAM" id="SSF46785">
    <property type="entry name" value="Winged helix' DNA-binding domain"/>
    <property type="match status" value="2"/>
</dbReference>
<reference evidence="3 4" key="1">
    <citation type="submission" date="2010-05" db="EMBL/GenBank/DDBJ databases">
        <title>The Genome Sequence of Thecamonas trahens ATCC 50062.</title>
        <authorList>
            <consortium name="The Broad Institute Genome Sequencing Platform"/>
            <person name="Russ C."/>
            <person name="Cuomo C."/>
            <person name="Shea T."/>
            <person name="Young S.K."/>
            <person name="Zeng Q."/>
            <person name="Koehrsen M."/>
            <person name="Haas B."/>
            <person name="Borodovsky M."/>
            <person name="Guigo R."/>
            <person name="Alvarado L."/>
            <person name="Berlin A."/>
            <person name="Bochicchio J."/>
            <person name="Borenstein D."/>
            <person name="Chapman S."/>
            <person name="Chen Z."/>
            <person name="Freedman E."/>
            <person name="Gellesch M."/>
            <person name="Goldberg J."/>
            <person name="Griggs A."/>
            <person name="Gujja S."/>
            <person name="Heilman E."/>
            <person name="Heiman D."/>
            <person name="Hepburn T."/>
            <person name="Howarth C."/>
            <person name="Jen D."/>
            <person name="Larson L."/>
            <person name="Mehta T."/>
            <person name="Park D."/>
            <person name="Pearson M."/>
            <person name="Roberts A."/>
            <person name="Saif S."/>
            <person name="Shenoy N."/>
            <person name="Sisk P."/>
            <person name="Stolte C."/>
            <person name="Sykes S."/>
            <person name="Thomson T."/>
            <person name="Walk T."/>
            <person name="White J."/>
            <person name="Yandava C."/>
            <person name="Burger G."/>
            <person name="Gray M.W."/>
            <person name="Holland P.W.H."/>
            <person name="King N."/>
            <person name="Lang F.B.F."/>
            <person name="Roger A.J."/>
            <person name="Ruiz-Trillo I."/>
            <person name="Lander E."/>
            <person name="Nusbaum C."/>
        </authorList>
    </citation>
    <scope>NUCLEOTIDE SEQUENCE [LARGE SCALE GENOMIC DNA]</scope>
    <source>
        <strain evidence="3 4">ATCC 50062</strain>
    </source>
</reference>
<dbReference type="AlphaFoldDB" id="A0A0L0DK01"/>
<dbReference type="EMBL" id="GL349473">
    <property type="protein sequence ID" value="KNC52555.1"/>
    <property type="molecule type" value="Genomic_DNA"/>
</dbReference>
<dbReference type="GO" id="GO:0035556">
    <property type="term" value="P:intracellular signal transduction"/>
    <property type="evidence" value="ECO:0007669"/>
    <property type="project" value="InterPro"/>
</dbReference>
<keyword evidence="4" id="KW-1185">Reference proteome</keyword>
<feature type="compositionally biased region" description="Low complexity" evidence="1">
    <location>
        <begin position="1"/>
        <end position="10"/>
    </location>
</feature>
<dbReference type="RefSeq" id="XP_013755345.1">
    <property type="nucleotide sequence ID" value="XM_013899891.1"/>
</dbReference>
<dbReference type="Pfam" id="PF00610">
    <property type="entry name" value="DEP"/>
    <property type="match status" value="1"/>
</dbReference>
<dbReference type="InterPro" id="IPR036390">
    <property type="entry name" value="WH_DNA-bd_sf"/>
</dbReference>
<evidence type="ECO:0000256" key="1">
    <source>
        <dbReference type="SAM" id="MobiDB-lite"/>
    </source>
</evidence>
<organism evidence="3 4">
    <name type="scientific">Thecamonas trahens ATCC 50062</name>
    <dbReference type="NCBI Taxonomy" id="461836"/>
    <lineage>
        <taxon>Eukaryota</taxon>
        <taxon>Apusozoa</taxon>
        <taxon>Apusomonadida</taxon>
        <taxon>Apusomonadidae</taxon>
        <taxon>Thecamonas</taxon>
    </lineage>
</organism>
<dbReference type="CDD" id="cd04371">
    <property type="entry name" value="DEP"/>
    <property type="match status" value="1"/>
</dbReference>
<evidence type="ECO:0000259" key="2">
    <source>
        <dbReference type="PROSITE" id="PS50186"/>
    </source>
</evidence>
<evidence type="ECO:0000313" key="3">
    <source>
        <dbReference type="EMBL" id="KNC52555.1"/>
    </source>
</evidence>
<dbReference type="Proteomes" id="UP000054408">
    <property type="component" value="Unassembled WGS sequence"/>
</dbReference>
<protein>
    <recommendedName>
        <fullName evidence="2">DEP domain-containing protein</fullName>
    </recommendedName>
</protein>
<feature type="domain" description="DEP" evidence="2">
    <location>
        <begin position="195"/>
        <end position="267"/>
    </location>
</feature>
<dbReference type="InterPro" id="IPR036388">
    <property type="entry name" value="WH-like_DNA-bd_sf"/>
</dbReference>
<feature type="region of interest" description="Disordered" evidence="1">
    <location>
        <begin position="1"/>
        <end position="51"/>
    </location>
</feature>
<sequence>MASPSAAASSGVAVRRWTPPPVPVAEGLAGHDGGAGSAGDDDDGESVASAGCGQDGAELAELAELLRIEGDLAESVAVLLGRVPTSTVELVHGPWHDVVAGCELLDWLVENGPAALGWDDGTMWNRALAYKAACALAGAGCIVHASGRRRFADARYYYRLEPRALAKGIRQAAQSQDSPPVLGASELGALCARMADGGIELGSHSYHLTRYTDSFTGAEAASWLMAQLGCSRHNAQSVGAAMLRAGLIRHVNNAQLFSDQPSFVSPAVASASRGRRVYPCPYCAWKAFATAVSREAVLEHIALCRKVADQVLASHRPRTGSA</sequence>
<proteinExistence type="predicted"/>
<dbReference type="GeneID" id="25566884"/>
<dbReference type="PROSITE" id="PS50186">
    <property type="entry name" value="DEP"/>
    <property type="match status" value="2"/>
</dbReference>
<accession>A0A0L0DK01</accession>
<dbReference type="Gene3D" id="1.10.10.10">
    <property type="entry name" value="Winged helix-like DNA-binding domain superfamily/Winged helix DNA-binding domain"/>
    <property type="match status" value="2"/>
</dbReference>
<feature type="domain" description="DEP" evidence="2">
    <location>
        <begin position="97"/>
        <end position="162"/>
    </location>
</feature>
<gene>
    <name evidence="3" type="ORF">AMSG_08122</name>
</gene>
<dbReference type="SMART" id="SM00049">
    <property type="entry name" value="DEP"/>
    <property type="match status" value="1"/>
</dbReference>